<evidence type="ECO:0000256" key="1">
    <source>
        <dbReference type="SAM" id="MobiDB-lite"/>
    </source>
</evidence>
<proteinExistence type="predicted"/>
<name>A0A7M3M9Q4_9BACT</name>
<evidence type="ECO:0000313" key="2">
    <source>
        <dbReference type="EMBL" id="TVM12870.1"/>
    </source>
</evidence>
<sequence length="65" mass="7358">MESLGSYSLIFNAKEYRIEVLHDSTRGAFAYTVTDEEGTRRYEGADLPSEAEARRQAENAVTLDR</sequence>
<keyword evidence="3" id="KW-1185">Reference proteome</keyword>
<dbReference type="EMBL" id="QMIE01000057">
    <property type="protein sequence ID" value="TVM12870.1"/>
    <property type="molecule type" value="Genomic_DNA"/>
</dbReference>
<dbReference type="Proteomes" id="UP000448292">
    <property type="component" value="Unassembled WGS sequence"/>
</dbReference>
<comment type="caution">
    <text evidence="2">The sequence shown here is derived from an EMBL/GenBank/DDBJ whole genome shotgun (WGS) entry which is preliminary data.</text>
</comment>
<gene>
    <name evidence="2" type="ORF">DPQ33_18450</name>
</gene>
<protein>
    <recommendedName>
        <fullName evidence="4">DUF1508 domain-containing protein</fullName>
    </recommendedName>
</protein>
<evidence type="ECO:0000313" key="3">
    <source>
        <dbReference type="Proteomes" id="UP000448292"/>
    </source>
</evidence>
<feature type="compositionally biased region" description="Basic and acidic residues" evidence="1">
    <location>
        <begin position="51"/>
        <end position="65"/>
    </location>
</feature>
<accession>A0A7M3M9Q4</accession>
<organism evidence="2 3">
    <name type="scientific">Oceanidesulfovibrio indonesiensis</name>
    <dbReference type="NCBI Taxonomy" id="54767"/>
    <lineage>
        <taxon>Bacteria</taxon>
        <taxon>Pseudomonadati</taxon>
        <taxon>Thermodesulfobacteriota</taxon>
        <taxon>Desulfovibrionia</taxon>
        <taxon>Desulfovibrionales</taxon>
        <taxon>Desulfovibrionaceae</taxon>
        <taxon>Oceanidesulfovibrio</taxon>
    </lineage>
</organism>
<dbReference type="RefSeq" id="WP_144304671.1">
    <property type="nucleotide sequence ID" value="NZ_QMIE01000057.1"/>
</dbReference>
<reference evidence="2 3" key="1">
    <citation type="submission" date="2018-06" db="EMBL/GenBank/DDBJ databases">
        <title>Complete genome of Desulfovibrio indonesiensis P37SLT.</title>
        <authorList>
            <person name="Crispim J.S."/>
            <person name="Vidigal P.M.P."/>
            <person name="Silva L.C.F."/>
            <person name="Laguardia C.N."/>
            <person name="Araujo L.C."/>
            <person name="Dias R.S."/>
            <person name="Sousa M.P."/>
            <person name="Paula S.O."/>
            <person name="Silva C."/>
        </authorList>
    </citation>
    <scope>NUCLEOTIDE SEQUENCE [LARGE SCALE GENOMIC DNA]</scope>
    <source>
        <strain evidence="2 3">P37SLT</strain>
    </source>
</reference>
<dbReference type="AlphaFoldDB" id="A0A7M3M9Q4"/>
<feature type="region of interest" description="Disordered" evidence="1">
    <location>
        <begin position="38"/>
        <end position="65"/>
    </location>
</feature>
<evidence type="ECO:0008006" key="4">
    <source>
        <dbReference type="Google" id="ProtNLM"/>
    </source>
</evidence>